<dbReference type="EMBL" id="JARKNE010000013">
    <property type="protein sequence ID" value="KAK5770874.1"/>
    <property type="molecule type" value="Genomic_DNA"/>
</dbReference>
<organism evidence="1 2">
    <name type="scientific">Gossypium arboreum</name>
    <name type="common">Tree cotton</name>
    <name type="synonym">Gossypium nanking</name>
    <dbReference type="NCBI Taxonomy" id="29729"/>
    <lineage>
        <taxon>Eukaryota</taxon>
        <taxon>Viridiplantae</taxon>
        <taxon>Streptophyta</taxon>
        <taxon>Embryophyta</taxon>
        <taxon>Tracheophyta</taxon>
        <taxon>Spermatophyta</taxon>
        <taxon>Magnoliopsida</taxon>
        <taxon>eudicotyledons</taxon>
        <taxon>Gunneridae</taxon>
        <taxon>Pentapetalae</taxon>
        <taxon>rosids</taxon>
        <taxon>malvids</taxon>
        <taxon>Malvales</taxon>
        <taxon>Malvaceae</taxon>
        <taxon>Malvoideae</taxon>
        <taxon>Gossypium</taxon>
    </lineage>
</organism>
<protein>
    <submittedName>
        <fullName evidence="1">Uncharacterized protein</fullName>
    </submittedName>
</protein>
<gene>
    <name evidence="1" type="ORF">PVK06_047031</name>
</gene>
<name>A0ABR0MCC0_GOSAR</name>
<reference evidence="1 2" key="1">
    <citation type="submission" date="2023-03" db="EMBL/GenBank/DDBJ databases">
        <title>WGS of Gossypium arboreum.</title>
        <authorList>
            <person name="Yu D."/>
        </authorList>
    </citation>
    <scope>NUCLEOTIDE SEQUENCE [LARGE SCALE GENOMIC DNA]</scope>
    <source>
        <tissue evidence="1">Leaf</tissue>
    </source>
</reference>
<evidence type="ECO:0000313" key="2">
    <source>
        <dbReference type="Proteomes" id="UP001358586"/>
    </source>
</evidence>
<accession>A0ABR0MCC0</accession>
<proteinExistence type="predicted"/>
<keyword evidence="2" id="KW-1185">Reference proteome</keyword>
<dbReference type="Proteomes" id="UP001358586">
    <property type="component" value="Chromosome 13"/>
</dbReference>
<evidence type="ECO:0000313" key="1">
    <source>
        <dbReference type="EMBL" id="KAK5770874.1"/>
    </source>
</evidence>
<comment type="caution">
    <text evidence="1">The sequence shown here is derived from an EMBL/GenBank/DDBJ whole genome shotgun (WGS) entry which is preliminary data.</text>
</comment>
<sequence length="85" mass="9838">MVELDKSIDETVVVVTNSVHHTWPEKGPKSIPLGIKHRKNVELKSYIESNQRHVDQLQAEIKKVKKLTNRQKVLWANLLAPFDNE</sequence>